<gene>
    <name evidence="1" type="ORF">SAMN05660706_101172</name>
</gene>
<dbReference type="SUPFAM" id="SSF51161">
    <property type="entry name" value="Trimeric LpxA-like enzymes"/>
    <property type="match status" value="1"/>
</dbReference>
<accession>A0A1I6CQ83</accession>
<dbReference type="EMBL" id="FOYM01000001">
    <property type="protein sequence ID" value="SFQ95313.1"/>
    <property type="molecule type" value="Genomic_DNA"/>
</dbReference>
<protein>
    <submittedName>
        <fullName evidence="1">Transferase hexapeptide (Six repeat-containing protein)</fullName>
    </submittedName>
</protein>
<dbReference type="GO" id="GO:0016740">
    <property type="term" value="F:transferase activity"/>
    <property type="evidence" value="ECO:0007669"/>
    <property type="project" value="UniProtKB-KW"/>
</dbReference>
<dbReference type="Pfam" id="PF00132">
    <property type="entry name" value="Hexapep"/>
    <property type="match status" value="1"/>
</dbReference>
<evidence type="ECO:0000313" key="1">
    <source>
        <dbReference type="EMBL" id="SFQ95313.1"/>
    </source>
</evidence>
<dbReference type="InterPro" id="IPR001451">
    <property type="entry name" value="Hexapep"/>
</dbReference>
<dbReference type="CDD" id="cd04645">
    <property type="entry name" value="LbH_gamma_CA_like"/>
    <property type="match status" value="1"/>
</dbReference>
<reference evidence="2" key="1">
    <citation type="submission" date="2016-10" db="EMBL/GenBank/DDBJ databases">
        <authorList>
            <person name="Varghese N."/>
            <person name="Submissions S."/>
        </authorList>
    </citation>
    <scope>NUCLEOTIDE SEQUENCE [LARGE SCALE GENOMIC DNA]</scope>
    <source>
        <strain evidence="2">DSM 3669</strain>
    </source>
</reference>
<dbReference type="AlphaFoldDB" id="A0A1I6CQ83"/>
<dbReference type="Gene3D" id="2.160.10.10">
    <property type="entry name" value="Hexapeptide repeat proteins"/>
    <property type="match status" value="1"/>
</dbReference>
<dbReference type="InterPro" id="IPR047324">
    <property type="entry name" value="LbH_gamma_CA-like"/>
</dbReference>
<dbReference type="PANTHER" id="PTHR13061">
    <property type="entry name" value="DYNACTIN SUBUNIT P25"/>
    <property type="match status" value="1"/>
</dbReference>
<keyword evidence="2" id="KW-1185">Reference proteome</keyword>
<organism evidence="1 2">
    <name type="scientific">Desulfoscipio geothermicus DSM 3669</name>
    <dbReference type="NCBI Taxonomy" id="1121426"/>
    <lineage>
        <taxon>Bacteria</taxon>
        <taxon>Bacillati</taxon>
        <taxon>Bacillota</taxon>
        <taxon>Clostridia</taxon>
        <taxon>Eubacteriales</taxon>
        <taxon>Desulfallaceae</taxon>
        <taxon>Desulfoscipio</taxon>
    </lineage>
</organism>
<dbReference type="InterPro" id="IPR050484">
    <property type="entry name" value="Transf_Hexapept/Carb_Anhydrase"/>
</dbReference>
<dbReference type="STRING" id="39060.SAMN05660706_101172"/>
<dbReference type="Proteomes" id="UP000199584">
    <property type="component" value="Unassembled WGS sequence"/>
</dbReference>
<proteinExistence type="predicted"/>
<keyword evidence="1" id="KW-0808">Transferase</keyword>
<dbReference type="PANTHER" id="PTHR13061:SF29">
    <property type="entry name" value="GAMMA CARBONIC ANHYDRASE-LIKE 1, MITOCHONDRIAL-RELATED"/>
    <property type="match status" value="1"/>
</dbReference>
<name>A0A1I6CQ83_9FIRM</name>
<sequence length="124" mass="13260">MHGAEKPAQMDVEVGDFVSVGHNAVLHGCKIETNAFIGMGAVILNGAHIGEGAIIRAGSLVPERFEIPPNVVAMGVPAKIIRPVTDEEKQWVMAINIAYYRRAVLYNQAVKPVPLSSIKPFTGG</sequence>
<evidence type="ECO:0000313" key="2">
    <source>
        <dbReference type="Proteomes" id="UP000199584"/>
    </source>
</evidence>
<dbReference type="InterPro" id="IPR011004">
    <property type="entry name" value="Trimer_LpxA-like_sf"/>
</dbReference>